<evidence type="ECO:0000313" key="1">
    <source>
        <dbReference type="EMBL" id="MBC3933803.1"/>
    </source>
</evidence>
<dbReference type="Proteomes" id="UP000612361">
    <property type="component" value="Unassembled WGS sequence"/>
</dbReference>
<protein>
    <submittedName>
        <fullName evidence="1">DUF2288 domain-containing protein</fullName>
    </submittedName>
</protein>
<dbReference type="Pfam" id="PF10052">
    <property type="entry name" value="DUF2288"/>
    <property type="match status" value="1"/>
</dbReference>
<proteinExistence type="predicted"/>
<dbReference type="AlphaFoldDB" id="A0A923HX52"/>
<dbReference type="EMBL" id="JACOGG010000001">
    <property type="protein sequence ID" value="MBC3933803.1"/>
    <property type="molecule type" value="Genomic_DNA"/>
</dbReference>
<reference evidence="1" key="1">
    <citation type="submission" date="2020-08" db="EMBL/GenBank/DDBJ databases">
        <title>Novel species isolated from subtropical streams in China.</title>
        <authorList>
            <person name="Lu H."/>
        </authorList>
    </citation>
    <scope>NUCLEOTIDE SEQUENCE</scope>
    <source>
        <strain evidence="1">CY7W</strain>
    </source>
</reference>
<sequence length="101" mass="11300">MTTSESALLRTKINQETATYPWQELLRQFATGQVIAVASNLDLVEVAAMMADDRASEFATLLQTGQVAKVSDSQAQLWLEQNAQLWTVVVKPWILVQQRAH</sequence>
<name>A0A923HX52_9BURK</name>
<dbReference type="InterPro" id="IPR018741">
    <property type="entry name" value="DUF2288"/>
</dbReference>
<evidence type="ECO:0000313" key="2">
    <source>
        <dbReference type="Proteomes" id="UP000612361"/>
    </source>
</evidence>
<gene>
    <name evidence="1" type="ORF">H8K47_00390</name>
</gene>
<keyword evidence="2" id="KW-1185">Reference proteome</keyword>
<organism evidence="1 2">
    <name type="scientific">Undibacterium rugosum</name>
    <dbReference type="NCBI Taxonomy" id="2762291"/>
    <lineage>
        <taxon>Bacteria</taxon>
        <taxon>Pseudomonadati</taxon>
        <taxon>Pseudomonadota</taxon>
        <taxon>Betaproteobacteria</taxon>
        <taxon>Burkholderiales</taxon>
        <taxon>Oxalobacteraceae</taxon>
        <taxon>Undibacterium</taxon>
    </lineage>
</organism>
<dbReference type="RefSeq" id="WP_186879457.1">
    <property type="nucleotide sequence ID" value="NZ_JACOGG010000001.1"/>
</dbReference>
<comment type="caution">
    <text evidence="1">The sequence shown here is derived from an EMBL/GenBank/DDBJ whole genome shotgun (WGS) entry which is preliminary data.</text>
</comment>
<accession>A0A923HX52</accession>